<feature type="transmembrane region" description="Helical" evidence="5">
    <location>
        <begin position="149"/>
        <end position="166"/>
    </location>
</feature>
<evidence type="ECO:0000256" key="5">
    <source>
        <dbReference type="SAM" id="Phobius"/>
    </source>
</evidence>
<sequence>MDKSQNFEETQAIYLPVSAGFTVDDRPSWRGWIHTGVMPIVIAAGVLLIIFANGGAAGKVAASLFFASSFLLFGNSALYHRFNWRPKVKMVLKRIDHANIVLLIAGSYTPMAMLALPAAQGLPLLIIVWATAIFGMAFRVIWVSAPRWLYVPIYIAMGASALIYVVDFYRVNAWMMSLIAAGGLFYILGAVVYGLKKPNPSPKHFGFHEIFHTFTVIAFLCHWTAALLICLNPLAGSLAG</sequence>
<organism evidence="6">
    <name type="scientific">freshwater metagenome</name>
    <dbReference type="NCBI Taxonomy" id="449393"/>
    <lineage>
        <taxon>unclassified sequences</taxon>
        <taxon>metagenomes</taxon>
        <taxon>ecological metagenomes</taxon>
    </lineage>
</organism>
<dbReference type="AlphaFoldDB" id="A0A6J6BTR3"/>
<comment type="subcellular location">
    <subcellularLocation>
        <location evidence="1">Membrane</location>
        <topology evidence="1">Multi-pass membrane protein</topology>
    </subcellularLocation>
</comment>
<evidence type="ECO:0000256" key="3">
    <source>
        <dbReference type="ARBA" id="ARBA00022989"/>
    </source>
</evidence>
<evidence type="ECO:0000256" key="4">
    <source>
        <dbReference type="ARBA" id="ARBA00023136"/>
    </source>
</evidence>
<dbReference type="PANTHER" id="PTHR20855:SF3">
    <property type="entry name" value="LD03007P"/>
    <property type="match status" value="1"/>
</dbReference>
<evidence type="ECO:0000256" key="2">
    <source>
        <dbReference type="ARBA" id="ARBA00022692"/>
    </source>
</evidence>
<feature type="transmembrane region" description="Helical" evidence="5">
    <location>
        <begin position="100"/>
        <end position="118"/>
    </location>
</feature>
<dbReference type="EMBL" id="CAEZSH010000091">
    <property type="protein sequence ID" value="CAB4542067.1"/>
    <property type="molecule type" value="Genomic_DNA"/>
</dbReference>
<evidence type="ECO:0000256" key="1">
    <source>
        <dbReference type="ARBA" id="ARBA00004141"/>
    </source>
</evidence>
<feature type="transmembrane region" description="Helical" evidence="5">
    <location>
        <begin position="60"/>
        <end position="79"/>
    </location>
</feature>
<keyword evidence="2 5" id="KW-0812">Transmembrane</keyword>
<dbReference type="PANTHER" id="PTHR20855">
    <property type="entry name" value="ADIPOR/PROGESTIN RECEPTOR-RELATED"/>
    <property type="match status" value="1"/>
</dbReference>
<name>A0A6J6BTR3_9ZZZZ</name>
<reference evidence="6" key="1">
    <citation type="submission" date="2020-05" db="EMBL/GenBank/DDBJ databases">
        <authorList>
            <person name="Chiriac C."/>
            <person name="Salcher M."/>
            <person name="Ghai R."/>
            <person name="Kavagutti S V."/>
        </authorList>
    </citation>
    <scope>NUCLEOTIDE SEQUENCE</scope>
</reference>
<feature type="transmembrane region" description="Helical" evidence="5">
    <location>
        <begin position="36"/>
        <end position="54"/>
    </location>
</feature>
<feature type="transmembrane region" description="Helical" evidence="5">
    <location>
        <begin position="216"/>
        <end position="235"/>
    </location>
</feature>
<feature type="transmembrane region" description="Helical" evidence="5">
    <location>
        <begin position="124"/>
        <end position="142"/>
    </location>
</feature>
<keyword evidence="4 5" id="KW-0472">Membrane</keyword>
<gene>
    <name evidence="6" type="ORF">UFOPK1410_00755</name>
</gene>
<feature type="transmembrane region" description="Helical" evidence="5">
    <location>
        <begin position="172"/>
        <end position="195"/>
    </location>
</feature>
<dbReference type="InterPro" id="IPR004254">
    <property type="entry name" value="AdipoR/HlyIII-related"/>
</dbReference>
<accession>A0A6J6BTR3</accession>
<dbReference type="Pfam" id="PF03006">
    <property type="entry name" value="HlyIII"/>
    <property type="match status" value="1"/>
</dbReference>
<proteinExistence type="predicted"/>
<evidence type="ECO:0000313" key="6">
    <source>
        <dbReference type="EMBL" id="CAB4542067.1"/>
    </source>
</evidence>
<dbReference type="GO" id="GO:0016020">
    <property type="term" value="C:membrane"/>
    <property type="evidence" value="ECO:0007669"/>
    <property type="project" value="UniProtKB-SubCell"/>
</dbReference>
<keyword evidence="3 5" id="KW-1133">Transmembrane helix</keyword>
<protein>
    <submittedName>
        <fullName evidence="6">Unannotated protein</fullName>
    </submittedName>
</protein>